<dbReference type="Proteomes" id="UP000631114">
    <property type="component" value="Unassembled WGS sequence"/>
</dbReference>
<name>A0A835HLD0_9MAGN</name>
<organism evidence="1 2">
    <name type="scientific">Coptis chinensis</name>
    <dbReference type="NCBI Taxonomy" id="261450"/>
    <lineage>
        <taxon>Eukaryota</taxon>
        <taxon>Viridiplantae</taxon>
        <taxon>Streptophyta</taxon>
        <taxon>Embryophyta</taxon>
        <taxon>Tracheophyta</taxon>
        <taxon>Spermatophyta</taxon>
        <taxon>Magnoliopsida</taxon>
        <taxon>Ranunculales</taxon>
        <taxon>Ranunculaceae</taxon>
        <taxon>Coptidoideae</taxon>
        <taxon>Coptis</taxon>
    </lineage>
</organism>
<proteinExistence type="predicted"/>
<dbReference type="EMBL" id="JADFTS010000006">
    <property type="protein sequence ID" value="KAF9600452.1"/>
    <property type="molecule type" value="Genomic_DNA"/>
</dbReference>
<dbReference type="PANTHER" id="PTHR47453:SF1">
    <property type="entry name" value="PHOSPHOGLUCAN, WATER DIKINASE, CHLOROPLASTIC"/>
    <property type="match status" value="1"/>
</dbReference>
<dbReference type="AlphaFoldDB" id="A0A835HLD0"/>
<dbReference type="PANTHER" id="PTHR47453">
    <property type="entry name" value="PHOSPHOGLUCAN, WATER DIKINASE, CHLOROPLASTIC"/>
    <property type="match status" value="1"/>
</dbReference>
<evidence type="ECO:0000313" key="2">
    <source>
        <dbReference type="Proteomes" id="UP000631114"/>
    </source>
</evidence>
<protein>
    <submittedName>
        <fullName evidence="1">Uncharacterized protein</fullName>
    </submittedName>
</protein>
<accession>A0A835HLD0</accession>
<gene>
    <name evidence="1" type="ORF">IFM89_009367</name>
</gene>
<dbReference type="OrthoDB" id="6123450at2759"/>
<sequence length="85" mass="9614">MDELGNFLKKDGADLLMKALQSLFSLRTLLMKGLESGLRNDSPDAAIAMRQKWRLCEIGLEDYSFVLLSSLSVWGNALWIFCSDR</sequence>
<comment type="caution">
    <text evidence="1">The sequence shown here is derived from an EMBL/GenBank/DDBJ whole genome shotgun (WGS) entry which is preliminary data.</text>
</comment>
<evidence type="ECO:0000313" key="1">
    <source>
        <dbReference type="EMBL" id="KAF9600452.1"/>
    </source>
</evidence>
<keyword evidence="2" id="KW-1185">Reference proteome</keyword>
<reference evidence="1 2" key="1">
    <citation type="submission" date="2020-10" db="EMBL/GenBank/DDBJ databases">
        <title>The Coptis chinensis genome and diversification of protoberbering-type alkaloids.</title>
        <authorList>
            <person name="Wang B."/>
            <person name="Shu S."/>
            <person name="Song C."/>
            <person name="Liu Y."/>
        </authorList>
    </citation>
    <scope>NUCLEOTIDE SEQUENCE [LARGE SCALE GENOMIC DNA]</scope>
    <source>
        <strain evidence="1">HL-2020</strain>
        <tissue evidence="1">Leaf</tissue>
    </source>
</reference>